<sequence>MIRALLVIGAIAVIVVWLQSRTPEPVEIPPPTAAQVCDIGESHAESVIRVLDGGKVEVTPCSD</sequence>
<name>A0A9W6L5A0_9PSEU</name>
<reference evidence="1" key="1">
    <citation type="journal article" date="2014" name="Int. J. Syst. Evol. Microbiol.">
        <title>Complete genome sequence of Corynebacterium casei LMG S-19264T (=DSM 44701T), isolated from a smear-ripened cheese.</title>
        <authorList>
            <consortium name="US DOE Joint Genome Institute (JGI-PGF)"/>
            <person name="Walter F."/>
            <person name="Albersmeier A."/>
            <person name="Kalinowski J."/>
            <person name="Ruckert C."/>
        </authorList>
    </citation>
    <scope>NUCLEOTIDE SEQUENCE</scope>
    <source>
        <strain evidence="1">VKM Ac-1069</strain>
    </source>
</reference>
<reference evidence="1" key="2">
    <citation type="submission" date="2023-01" db="EMBL/GenBank/DDBJ databases">
        <authorList>
            <person name="Sun Q."/>
            <person name="Evtushenko L."/>
        </authorList>
    </citation>
    <scope>NUCLEOTIDE SEQUENCE</scope>
    <source>
        <strain evidence="1">VKM Ac-1069</strain>
    </source>
</reference>
<organism evidence="1 2">
    <name type="scientific">Pseudonocardia halophobica</name>
    <dbReference type="NCBI Taxonomy" id="29401"/>
    <lineage>
        <taxon>Bacteria</taxon>
        <taxon>Bacillati</taxon>
        <taxon>Actinomycetota</taxon>
        <taxon>Actinomycetes</taxon>
        <taxon>Pseudonocardiales</taxon>
        <taxon>Pseudonocardiaceae</taxon>
        <taxon>Pseudonocardia</taxon>
    </lineage>
</organism>
<proteinExistence type="predicted"/>
<dbReference type="EMBL" id="BSFQ01000022">
    <property type="protein sequence ID" value="GLL13493.1"/>
    <property type="molecule type" value="Genomic_DNA"/>
</dbReference>
<evidence type="ECO:0000313" key="1">
    <source>
        <dbReference type="EMBL" id="GLL13493.1"/>
    </source>
</evidence>
<dbReference type="Proteomes" id="UP001143463">
    <property type="component" value="Unassembled WGS sequence"/>
</dbReference>
<protein>
    <submittedName>
        <fullName evidence="1">Uncharacterized protein</fullName>
    </submittedName>
</protein>
<dbReference type="RefSeq" id="WP_037046981.1">
    <property type="nucleotide sequence ID" value="NZ_BAAAUZ010000007.1"/>
</dbReference>
<dbReference type="AlphaFoldDB" id="A0A9W6L5A0"/>
<comment type="caution">
    <text evidence="1">The sequence shown here is derived from an EMBL/GenBank/DDBJ whole genome shotgun (WGS) entry which is preliminary data.</text>
</comment>
<accession>A0A9W6L5A0</accession>
<gene>
    <name evidence="1" type="ORF">GCM10017577_46370</name>
</gene>
<keyword evidence="2" id="KW-1185">Reference proteome</keyword>
<evidence type="ECO:0000313" key="2">
    <source>
        <dbReference type="Proteomes" id="UP001143463"/>
    </source>
</evidence>